<dbReference type="Proteomes" id="UP001381693">
    <property type="component" value="Unassembled WGS sequence"/>
</dbReference>
<evidence type="ECO:0000256" key="4">
    <source>
        <dbReference type="ARBA" id="ARBA00022692"/>
    </source>
</evidence>
<dbReference type="GO" id="GO:0016051">
    <property type="term" value="P:carbohydrate biosynthetic process"/>
    <property type="evidence" value="ECO:0007669"/>
    <property type="project" value="InterPro"/>
</dbReference>
<evidence type="ECO:0000256" key="5">
    <source>
        <dbReference type="ARBA" id="ARBA00022989"/>
    </source>
</evidence>
<evidence type="ECO:0000256" key="2">
    <source>
        <dbReference type="ARBA" id="ARBA00006339"/>
    </source>
</evidence>
<reference evidence="10 11" key="1">
    <citation type="submission" date="2023-11" db="EMBL/GenBank/DDBJ databases">
        <title>Halocaridina rubra genome assembly.</title>
        <authorList>
            <person name="Smith C."/>
        </authorList>
    </citation>
    <scope>NUCLEOTIDE SEQUENCE [LARGE SCALE GENOMIC DNA]</scope>
    <source>
        <strain evidence="10">EP-1</strain>
        <tissue evidence="10">Whole</tissue>
    </source>
</reference>
<evidence type="ECO:0000313" key="10">
    <source>
        <dbReference type="EMBL" id="KAK7069537.1"/>
    </source>
</evidence>
<evidence type="ECO:0000313" key="11">
    <source>
        <dbReference type="Proteomes" id="UP001381693"/>
    </source>
</evidence>
<keyword evidence="9" id="KW-0735">Signal-anchor</keyword>
<dbReference type="AlphaFoldDB" id="A0AAN8WNU2"/>
<keyword evidence="6 9" id="KW-0333">Golgi apparatus</keyword>
<dbReference type="EC" id="2.8.2.-" evidence="9"/>
<organism evidence="10 11">
    <name type="scientific">Halocaridina rubra</name>
    <name type="common">Hawaiian red shrimp</name>
    <dbReference type="NCBI Taxonomy" id="373956"/>
    <lineage>
        <taxon>Eukaryota</taxon>
        <taxon>Metazoa</taxon>
        <taxon>Ecdysozoa</taxon>
        <taxon>Arthropoda</taxon>
        <taxon>Crustacea</taxon>
        <taxon>Multicrustacea</taxon>
        <taxon>Malacostraca</taxon>
        <taxon>Eumalacostraca</taxon>
        <taxon>Eucarida</taxon>
        <taxon>Decapoda</taxon>
        <taxon>Pleocyemata</taxon>
        <taxon>Caridea</taxon>
        <taxon>Atyoidea</taxon>
        <taxon>Atyidae</taxon>
        <taxon>Halocaridina</taxon>
    </lineage>
</organism>
<accession>A0AAN8WNU2</accession>
<dbReference type="GO" id="GO:0000139">
    <property type="term" value="C:Golgi membrane"/>
    <property type="evidence" value="ECO:0007669"/>
    <property type="project" value="UniProtKB-SubCell"/>
</dbReference>
<dbReference type="InterPro" id="IPR018011">
    <property type="entry name" value="Carb_sulfotrans_8-10"/>
</dbReference>
<dbReference type="PANTHER" id="PTHR12137:SF54">
    <property type="entry name" value="CARBOHYDRATE SULFOTRANSFERASE"/>
    <property type="match status" value="1"/>
</dbReference>
<evidence type="ECO:0000256" key="3">
    <source>
        <dbReference type="ARBA" id="ARBA00022679"/>
    </source>
</evidence>
<evidence type="ECO:0000256" key="7">
    <source>
        <dbReference type="ARBA" id="ARBA00023136"/>
    </source>
</evidence>
<feature type="non-terminal residue" evidence="10">
    <location>
        <position position="137"/>
    </location>
</feature>
<keyword evidence="9" id="KW-0119">Carbohydrate metabolism</keyword>
<dbReference type="PANTHER" id="PTHR12137">
    <property type="entry name" value="CARBOHYDRATE SULFOTRANSFERASE"/>
    <property type="match status" value="1"/>
</dbReference>
<gene>
    <name evidence="10" type="ORF">SK128_016090</name>
</gene>
<keyword evidence="7" id="KW-0472">Membrane</keyword>
<comment type="subcellular location">
    <subcellularLocation>
        <location evidence="1 9">Golgi apparatus membrane</location>
        <topology evidence="1 9">Single-pass type II membrane protein</topology>
    </subcellularLocation>
</comment>
<sequence>MINFLRLAHFNENNPAIPDNQPEQQYSHAFGARHDVVYDSYPTPPTSQKAHILKKSIRMIIVRHPFTRLLSAYRDKMTKIRPKPARFHFRKLQTKIISKYRPVDSKNKSPHPTFEEFVQFVIDDTKNITSGKDWRQA</sequence>
<comment type="caution">
    <text evidence="10">The sequence shown here is derived from an EMBL/GenBank/DDBJ whole genome shotgun (WGS) entry which is preliminary data.</text>
</comment>
<keyword evidence="8 9" id="KW-0325">Glycoprotein</keyword>
<evidence type="ECO:0000256" key="6">
    <source>
        <dbReference type="ARBA" id="ARBA00023034"/>
    </source>
</evidence>
<dbReference type="EMBL" id="JAXCGZ010016166">
    <property type="protein sequence ID" value="KAK7069537.1"/>
    <property type="molecule type" value="Genomic_DNA"/>
</dbReference>
<proteinExistence type="inferred from homology"/>
<dbReference type="InterPro" id="IPR005331">
    <property type="entry name" value="Sulfotransferase"/>
</dbReference>
<evidence type="ECO:0000256" key="1">
    <source>
        <dbReference type="ARBA" id="ARBA00004323"/>
    </source>
</evidence>
<keyword evidence="3 9" id="KW-0808">Transferase</keyword>
<keyword evidence="11" id="KW-1185">Reference proteome</keyword>
<evidence type="ECO:0000256" key="9">
    <source>
        <dbReference type="RuleBase" id="RU364020"/>
    </source>
</evidence>
<evidence type="ECO:0000256" key="8">
    <source>
        <dbReference type="ARBA" id="ARBA00023180"/>
    </source>
</evidence>
<comment type="similarity">
    <text evidence="2 9">Belongs to the sulfotransferase 2 family.</text>
</comment>
<keyword evidence="4" id="KW-0812">Transmembrane</keyword>
<protein>
    <recommendedName>
        <fullName evidence="9">Carbohydrate sulfotransferase</fullName>
        <ecNumber evidence="9">2.8.2.-</ecNumber>
    </recommendedName>
</protein>
<dbReference type="Pfam" id="PF03567">
    <property type="entry name" value="Sulfotransfer_2"/>
    <property type="match status" value="1"/>
</dbReference>
<keyword evidence="5" id="KW-1133">Transmembrane helix</keyword>
<name>A0AAN8WNU2_HALRR</name>
<dbReference type="GO" id="GO:0008146">
    <property type="term" value="F:sulfotransferase activity"/>
    <property type="evidence" value="ECO:0007669"/>
    <property type="project" value="InterPro"/>
</dbReference>